<comment type="caution">
    <text evidence="11">The sequence shown here is derived from an EMBL/GenBank/DDBJ whole genome shotgun (WGS) entry which is preliminary data.</text>
</comment>
<dbReference type="EMBL" id="NPEU01000529">
    <property type="protein sequence ID" value="RAI31135.1"/>
    <property type="molecule type" value="Genomic_DNA"/>
</dbReference>
<evidence type="ECO:0000313" key="11">
    <source>
        <dbReference type="EMBL" id="RAI31135.1"/>
    </source>
</evidence>
<sequence length="204" mass="22005">MLARLSIRDIVLIDRLDLDFGPGLAVLTGETGAGKSILLDAFALALGARGDAGLVRSGAEQGQVTAVFEPGAAHPVNDLLRANDIPVEDQLLLRRVQLADGRTRAFVNDQPVSVKVLQSLGERLVEIHGQHDARALVDPASHRDLLDAYAGLERDAADIARLWAARREAAEALATQRAAVERAQREADWLRHAVEELRGLAPEP</sequence>
<dbReference type="GO" id="GO:0006302">
    <property type="term" value="P:double-strand break repair"/>
    <property type="evidence" value="ECO:0007669"/>
    <property type="project" value="InterPro"/>
</dbReference>
<feature type="domain" description="Rad50/SbcC-type AAA" evidence="10">
    <location>
        <begin position="4"/>
        <end position="50"/>
    </location>
</feature>
<comment type="similarity">
    <text evidence="2">Belongs to the RecN family.</text>
</comment>
<dbReference type="GO" id="GO:0005524">
    <property type="term" value="F:ATP binding"/>
    <property type="evidence" value="ECO:0007669"/>
    <property type="project" value="UniProtKB-KW"/>
</dbReference>
<accession>A0A327K076</accession>
<keyword evidence="12" id="KW-1185">Reference proteome</keyword>
<evidence type="ECO:0000256" key="1">
    <source>
        <dbReference type="ARBA" id="ARBA00003618"/>
    </source>
</evidence>
<dbReference type="InterPro" id="IPR038729">
    <property type="entry name" value="Rad50/SbcC_AAA"/>
</dbReference>
<proteinExistence type="inferred from homology"/>
<evidence type="ECO:0000256" key="3">
    <source>
        <dbReference type="ARBA" id="ARBA00021315"/>
    </source>
</evidence>
<evidence type="ECO:0000256" key="5">
    <source>
        <dbReference type="ARBA" id="ARBA00022763"/>
    </source>
</evidence>
<keyword evidence="5" id="KW-0227">DNA damage</keyword>
<dbReference type="CDD" id="cd03241">
    <property type="entry name" value="ABC_RecN"/>
    <property type="match status" value="1"/>
</dbReference>
<dbReference type="SUPFAM" id="SSF52540">
    <property type="entry name" value="P-loop containing nucleoside triphosphate hydrolases"/>
    <property type="match status" value="1"/>
</dbReference>
<feature type="coiled-coil region" evidence="9">
    <location>
        <begin position="166"/>
        <end position="200"/>
    </location>
</feature>
<comment type="function">
    <text evidence="1">May be involved in recombinational repair of damaged DNA.</text>
</comment>
<dbReference type="PANTHER" id="PTHR11059:SF0">
    <property type="entry name" value="DNA REPAIR PROTEIN RECN"/>
    <property type="match status" value="1"/>
</dbReference>
<gene>
    <name evidence="11" type="ORF">CH338_26355</name>
</gene>
<evidence type="ECO:0000256" key="2">
    <source>
        <dbReference type="ARBA" id="ARBA00009441"/>
    </source>
</evidence>
<reference evidence="11 12" key="1">
    <citation type="submission" date="2017-07" db="EMBL/GenBank/DDBJ databases">
        <title>Draft Genome Sequences of Select Purple Nonsulfur Bacteria.</title>
        <authorList>
            <person name="Lasarre B."/>
            <person name="Mckinlay J.B."/>
        </authorList>
    </citation>
    <scope>NUCLEOTIDE SEQUENCE [LARGE SCALE GENOMIC DNA]</scope>
    <source>
        <strain evidence="11 12">DSM 11907</strain>
    </source>
</reference>
<evidence type="ECO:0000313" key="12">
    <source>
        <dbReference type="Proteomes" id="UP000248863"/>
    </source>
</evidence>
<dbReference type="Proteomes" id="UP000248863">
    <property type="component" value="Unassembled WGS sequence"/>
</dbReference>
<evidence type="ECO:0000256" key="6">
    <source>
        <dbReference type="ARBA" id="ARBA00022840"/>
    </source>
</evidence>
<dbReference type="InterPro" id="IPR027417">
    <property type="entry name" value="P-loop_NTPase"/>
</dbReference>
<dbReference type="GO" id="GO:0009432">
    <property type="term" value="P:SOS response"/>
    <property type="evidence" value="ECO:0007669"/>
    <property type="project" value="TreeGrafter"/>
</dbReference>
<feature type="non-terminal residue" evidence="11">
    <location>
        <position position="204"/>
    </location>
</feature>
<keyword evidence="4" id="KW-0547">Nucleotide-binding</keyword>
<dbReference type="AlphaFoldDB" id="A0A327K076"/>
<evidence type="ECO:0000256" key="4">
    <source>
        <dbReference type="ARBA" id="ARBA00022741"/>
    </source>
</evidence>
<protein>
    <recommendedName>
        <fullName evidence="3">DNA repair protein RecN</fullName>
    </recommendedName>
    <alternativeName>
        <fullName evidence="8">Recombination protein N</fullName>
    </alternativeName>
</protein>
<keyword evidence="7" id="KW-0234">DNA repair</keyword>
<dbReference type="RefSeq" id="WP_146618925.1">
    <property type="nucleotide sequence ID" value="NZ_NPEU01000529.1"/>
</dbReference>
<name>A0A327K076_9BRAD</name>
<keyword evidence="6" id="KW-0067">ATP-binding</keyword>
<dbReference type="GO" id="GO:0006310">
    <property type="term" value="P:DNA recombination"/>
    <property type="evidence" value="ECO:0007669"/>
    <property type="project" value="InterPro"/>
</dbReference>
<organism evidence="11 12">
    <name type="scientific">Rhodoplanes elegans</name>
    <dbReference type="NCBI Taxonomy" id="29408"/>
    <lineage>
        <taxon>Bacteria</taxon>
        <taxon>Pseudomonadati</taxon>
        <taxon>Pseudomonadota</taxon>
        <taxon>Alphaproteobacteria</taxon>
        <taxon>Hyphomicrobiales</taxon>
        <taxon>Nitrobacteraceae</taxon>
        <taxon>Rhodoplanes</taxon>
    </lineage>
</organism>
<dbReference type="PANTHER" id="PTHR11059">
    <property type="entry name" value="DNA REPAIR PROTEIN RECN"/>
    <property type="match status" value="1"/>
</dbReference>
<evidence type="ECO:0000259" key="10">
    <source>
        <dbReference type="Pfam" id="PF13476"/>
    </source>
</evidence>
<dbReference type="Gene3D" id="3.40.50.300">
    <property type="entry name" value="P-loop containing nucleotide triphosphate hydrolases"/>
    <property type="match status" value="1"/>
</dbReference>
<dbReference type="OrthoDB" id="9806954at2"/>
<dbReference type="Pfam" id="PF13476">
    <property type="entry name" value="AAA_23"/>
    <property type="match status" value="1"/>
</dbReference>
<evidence type="ECO:0000256" key="8">
    <source>
        <dbReference type="ARBA" id="ARBA00033408"/>
    </source>
</evidence>
<evidence type="ECO:0000256" key="7">
    <source>
        <dbReference type="ARBA" id="ARBA00023204"/>
    </source>
</evidence>
<dbReference type="GO" id="GO:0043590">
    <property type="term" value="C:bacterial nucleoid"/>
    <property type="evidence" value="ECO:0007669"/>
    <property type="project" value="TreeGrafter"/>
</dbReference>
<dbReference type="InterPro" id="IPR004604">
    <property type="entry name" value="DNA_recomb/repair_RecN"/>
</dbReference>
<keyword evidence="9" id="KW-0175">Coiled coil</keyword>
<dbReference type="GO" id="GO:0016887">
    <property type="term" value="F:ATP hydrolysis activity"/>
    <property type="evidence" value="ECO:0007669"/>
    <property type="project" value="InterPro"/>
</dbReference>
<evidence type="ECO:0000256" key="9">
    <source>
        <dbReference type="SAM" id="Coils"/>
    </source>
</evidence>